<dbReference type="SUPFAM" id="SSF51445">
    <property type="entry name" value="(Trans)glycosidases"/>
    <property type="match status" value="1"/>
</dbReference>
<gene>
    <name evidence="4" type="ORF">IM811_015953</name>
</gene>
<protein>
    <recommendedName>
        <fullName evidence="3">Asl1-like glycosyl hydrolase catalytic domain-containing protein</fullName>
    </recommendedName>
</protein>
<dbReference type="PANTHER" id="PTHR34154">
    <property type="entry name" value="ALKALI-SENSITIVE LINKAGE PROTEIN 1"/>
    <property type="match status" value="1"/>
</dbReference>
<feature type="compositionally biased region" description="Low complexity" evidence="1">
    <location>
        <begin position="230"/>
        <end position="272"/>
    </location>
</feature>
<feature type="domain" description="Asl1-like glycosyl hydrolase catalytic" evidence="3">
    <location>
        <begin position="27"/>
        <end position="153"/>
    </location>
</feature>
<organism evidence="4 5">
    <name type="scientific">Bionectria ochroleuca</name>
    <name type="common">Gliocladium roseum</name>
    <dbReference type="NCBI Taxonomy" id="29856"/>
    <lineage>
        <taxon>Eukaryota</taxon>
        <taxon>Fungi</taxon>
        <taxon>Dikarya</taxon>
        <taxon>Ascomycota</taxon>
        <taxon>Pezizomycotina</taxon>
        <taxon>Sordariomycetes</taxon>
        <taxon>Hypocreomycetidae</taxon>
        <taxon>Hypocreales</taxon>
        <taxon>Bionectriaceae</taxon>
        <taxon>Clonostachys</taxon>
    </lineage>
</organism>
<proteinExistence type="predicted"/>
<keyword evidence="2" id="KW-0732">Signal</keyword>
<evidence type="ECO:0000313" key="5">
    <source>
        <dbReference type="Proteomes" id="UP000616885"/>
    </source>
</evidence>
<comment type="caution">
    <text evidence="4">The sequence shown here is derived from an EMBL/GenBank/DDBJ whole genome shotgun (WGS) entry which is preliminary data.</text>
</comment>
<dbReference type="Proteomes" id="UP000616885">
    <property type="component" value="Unassembled WGS sequence"/>
</dbReference>
<dbReference type="Pfam" id="PF11790">
    <property type="entry name" value="Glyco_hydro_cc"/>
    <property type="match status" value="1"/>
</dbReference>
<dbReference type="InterPro" id="IPR024655">
    <property type="entry name" value="Asl1_glyco_hydro_catalytic"/>
</dbReference>
<dbReference type="PANTHER" id="PTHR34154:SF3">
    <property type="entry name" value="ALKALI-SENSITIVE LINKAGE PROTEIN 1"/>
    <property type="match status" value="1"/>
</dbReference>
<accession>A0A8H7TI63</accession>
<reference evidence="4" key="1">
    <citation type="submission" date="2020-10" db="EMBL/GenBank/DDBJ databases">
        <title>High-Quality Genome Resource of Clonostachys rosea strain S41 by Oxford Nanopore Long-Read Sequencing.</title>
        <authorList>
            <person name="Wang H."/>
        </authorList>
    </citation>
    <scope>NUCLEOTIDE SEQUENCE</scope>
    <source>
        <strain evidence="4">S41</strain>
    </source>
</reference>
<dbReference type="EMBL" id="JADCTT010000007">
    <property type="protein sequence ID" value="KAF9749926.1"/>
    <property type="molecule type" value="Genomic_DNA"/>
</dbReference>
<feature type="chain" id="PRO_5034601897" description="Asl1-like glycosyl hydrolase catalytic domain-containing protein" evidence="2">
    <location>
        <begin position="18"/>
        <end position="272"/>
    </location>
</feature>
<dbReference type="InterPro" id="IPR053183">
    <property type="entry name" value="ASL1"/>
</dbReference>
<evidence type="ECO:0000259" key="3">
    <source>
        <dbReference type="Pfam" id="PF11790"/>
    </source>
</evidence>
<dbReference type="InterPro" id="IPR017853">
    <property type="entry name" value="GH"/>
</dbReference>
<evidence type="ECO:0000256" key="2">
    <source>
        <dbReference type="SAM" id="SignalP"/>
    </source>
</evidence>
<evidence type="ECO:0000313" key="4">
    <source>
        <dbReference type="EMBL" id="KAF9749926.1"/>
    </source>
</evidence>
<dbReference type="AlphaFoldDB" id="A0A8H7TI63"/>
<dbReference type="GO" id="GO:0009277">
    <property type="term" value="C:fungal-type cell wall"/>
    <property type="evidence" value="ECO:0007669"/>
    <property type="project" value="TreeGrafter"/>
</dbReference>
<evidence type="ECO:0000256" key="1">
    <source>
        <dbReference type="SAM" id="MobiDB-lite"/>
    </source>
</evidence>
<feature type="signal peptide" evidence="2">
    <location>
        <begin position="1"/>
        <end position="17"/>
    </location>
</feature>
<feature type="region of interest" description="Disordered" evidence="1">
    <location>
        <begin position="158"/>
        <end position="272"/>
    </location>
</feature>
<feature type="compositionally biased region" description="Low complexity" evidence="1">
    <location>
        <begin position="158"/>
        <end position="174"/>
    </location>
</feature>
<sequence>MANSLLVVLGLLAAAQAASSDKRGLCFVPEPNHPEDNKIWVRAGTSLSWYYNYDSRPSPAYSNLSQEQFEFVPMMWGVDANNLNDTRFLDEVRALIDGGTNITHVLGFNEPDGTAGSGGSNIVPEDAAKAWVANFEPLAELGVKLGLPACTGGWDGLPGSNSSSGTAPSSSAPAARRRTARGTSSPCIGTTTSRGCRRTLPSAELLGPMLRSGSPSTHTRIKISPPPSPSTTSPSLSSTPRTTSAGTPTSAPSAPTSPTWAPTPCSSTRPAS</sequence>
<dbReference type="GO" id="GO:0071966">
    <property type="term" value="P:fungal-type cell wall polysaccharide metabolic process"/>
    <property type="evidence" value="ECO:0007669"/>
    <property type="project" value="TreeGrafter"/>
</dbReference>
<name>A0A8H7TI63_BIOOC</name>